<proteinExistence type="predicted"/>
<reference evidence="2" key="1">
    <citation type="journal article" date="2019" name="Plant Biotechnol. J.">
        <title>Genome sequencing of the Australian wild diploid species Gossypium australe highlights disease resistance and delayed gland morphogenesis.</title>
        <authorList>
            <person name="Cai Y."/>
            <person name="Cai X."/>
            <person name="Wang Q."/>
            <person name="Wang P."/>
            <person name="Zhang Y."/>
            <person name="Cai C."/>
            <person name="Xu Y."/>
            <person name="Wang K."/>
            <person name="Zhou Z."/>
            <person name="Wang C."/>
            <person name="Geng S."/>
            <person name="Li B."/>
            <person name="Dong Q."/>
            <person name="Hou Y."/>
            <person name="Wang H."/>
            <person name="Ai P."/>
            <person name="Liu Z."/>
            <person name="Yi F."/>
            <person name="Sun M."/>
            <person name="An G."/>
            <person name="Cheng J."/>
            <person name="Zhang Y."/>
            <person name="Shi Q."/>
            <person name="Xie Y."/>
            <person name="Shi X."/>
            <person name="Chang Y."/>
            <person name="Huang F."/>
            <person name="Chen Y."/>
            <person name="Hong S."/>
            <person name="Mi L."/>
            <person name="Sun Q."/>
            <person name="Zhang L."/>
            <person name="Zhou B."/>
            <person name="Peng R."/>
            <person name="Zhang X."/>
            <person name="Liu F."/>
        </authorList>
    </citation>
    <scope>NUCLEOTIDE SEQUENCE [LARGE SCALE GENOMIC DNA]</scope>
    <source>
        <strain evidence="2">cv. PA1801</strain>
    </source>
</reference>
<dbReference type="EMBL" id="SMMG02000027">
    <property type="protein sequence ID" value="KAA3452439.1"/>
    <property type="molecule type" value="Genomic_DNA"/>
</dbReference>
<evidence type="ECO:0000313" key="2">
    <source>
        <dbReference type="Proteomes" id="UP000325315"/>
    </source>
</evidence>
<sequence>MRLVTRDGLLKGVKVSRSGPHMSHLLFADDYILFGEATRRGFCVIKEILREYKKGSGQCVNFDKSAVFFSRNTPEEDRQLVVSQLGVRSSNELERSALITGVSDFCLNVEKRYSLRLFYKLYRHIQWPIFYYQNHYVMKWKVLLLNFGGKRDVRRREFIGVLGKICVFKRKWRFGFPKFLPI</sequence>
<accession>A0A5B6U3Q3</accession>
<evidence type="ECO:0000313" key="1">
    <source>
        <dbReference type="EMBL" id="KAA3452439.1"/>
    </source>
</evidence>
<dbReference type="AlphaFoldDB" id="A0A5B6U3Q3"/>
<keyword evidence="2" id="KW-1185">Reference proteome</keyword>
<dbReference type="OrthoDB" id="1936608at2759"/>
<keyword evidence="1" id="KW-0695">RNA-directed DNA polymerase</keyword>
<comment type="caution">
    <text evidence="1">The sequence shown here is derived from an EMBL/GenBank/DDBJ whole genome shotgun (WGS) entry which is preliminary data.</text>
</comment>
<name>A0A5B6U3Q3_9ROSI</name>
<gene>
    <name evidence="1" type="ORF">EPI10_034387</name>
</gene>
<protein>
    <submittedName>
        <fullName evidence="1">Reverse transcriptase</fullName>
    </submittedName>
</protein>
<dbReference type="Proteomes" id="UP000325315">
    <property type="component" value="Unassembled WGS sequence"/>
</dbReference>
<organism evidence="1 2">
    <name type="scientific">Gossypium australe</name>
    <dbReference type="NCBI Taxonomy" id="47621"/>
    <lineage>
        <taxon>Eukaryota</taxon>
        <taxon>Viridiplantae</taxon>
        <taxon>Streptophyta</taxon>
        <taxon>Embryophyta</taxon>
        <taxon>Tracheophyta</taxon>
        <taxon>Spermatophyta</taxon>
        <taxon>Magnoliopsida</taxon>
        <taxon>eudicotyledons</taxon>
        <taxon>Gunneridae</taxon>
        <taxon>Pentapetalae</taxon>
        <taxon>rosids</taxon>
        <taxon>malvids</taxon>
        <taxon>Malvales</taxon>
        <taxon>Malvaceae</taxon>
        <taxon>Malvoideae</taxon>
        <taxon>Gossypium</taxon>
    </lineage>
</organism>
<keyword evidence="1" id="KW-0548">Nucleotidyltransferase</keyword>
<dbReference type="GO" id="GO:0003964">
    <property type="term" value="F:RNA-directed DNA polymerase activity"/>
    <property type="evidence" value="ECO:0007669"/>
    <property type="project" value="UniProtKB-KW"/>
</dbReference>
<keyword evidence="1" id="KW-0808">Transferase</keyword>